<dbReference type="Gene3D" id="3.40.50.2300">
    <property type="match status" value="1"/>
</dbReference>
<dbReference type="PROSITE" id="PS00622">
    <property type="entry name" value="HTH_LUXR_1"/>
    <property type="match status" value="1"/>
</dbReference>
<dbReference type="InterPro" id="IPR000792">
    <property type="entry name" value="Tscrpt_reg_LuxR_C"/>
</dbReference>
<gene>
    <name evidence="8" type="ORF">ACFQSB_07960</name>
</gene>
<dbReference type="InterPro" id="IPR016032">
    <property type="entry name" value="Sig_transdc_resp-reg_C-effctor"/>
</dbReference>
<dbReference type="InterPro" id="IPR001789">
    <property type="entry name" value="Sig_transdc_resp-reg_receiver"/>
</dbReference>
<name>A0ABW2P0B8_9ACTN</name>
<evidence type="ECO:0000256" key="1">
    <source>
        <dbReference type="ARBA" id="ARBA00022553"/>
    </source>
</evidence>
<dbReference type="PROSITE" id="PS50043">
    <property type="entry name" value="HTH_LUXR_2"/>
    <property type="match status" value="1"/>
</dbReference>
<dbReference type="Pfam" id="PF00072">
    <property type="entry name" value="Response_reg"/>
    <property type="match status" value="1"/>
</dbReference>
<evidence type="ECO:0000256" key="5">
    <source>
        <dbReference type="PROSITE-ProRule" id="PRU00169"/>
    </source>
</evidence>
<dbReference type="CDD" id="cd06170">
    <property type="entry name" value="LuxR_C_like"/>
    <property type="match status" value="1"/>
</dbReference>
<dbReference type="PRINTS" id="PR00038">
    <property type="entry name" value="HTHLUXR"/>
</dbReference>
<dbReference type="Pfam" id="PF00196">
    <property type="entry name" value="GerE"/>
    <property type="match status" value="1"/>
</dbReference>
<dbReference type="PANTHER" id="PTHR43214:SF24">
    <property type="entry name" value="TRANSCRIPTIONAL REGULATORY PROTEIN NARL-RELATED"/>
    <property type="match status" value="1"/>
</dbReference>
<dbReference type="InterPro" id="IPR011006">
    <property type="entry name" value="CheY-like_superfamily"/>
</dbReference>
<dbReference type="EMBL" id="JBHTCG010000004">
    <property type="protein sequence ID" value="MFC7382139.1"/>
    <property type="molecule type" value="Genomic_DNA"/>
</dbReference>
<dbReference type="SMART" id="SM00421">
    <property type="entry name" value="HTH_LUXR"/>
    <property type="match status" value="1"/>
</dbReference>
<keyword evidence="3" id="KW-0238">DNA-binding</keyword>
<evidence type="ECO:0000259" key="7">
    <source>
        <dbReference type="PROSITE" id="PS50110"/>
    </source>
</evidence>
<reference evidence="9" key="1">
    <citation type="journal article" date="2019" name="Int. J. Syst. Evol. Microbiol.">
        <title>The Global Catalogue of Microorganisms (GCM) 10K type strain sequencing project: providing services to taxonomists for standard genome sequencing and annotation.</title>
        <authorList>
            <consortium name="The Broad Institute Genomics Platform"/>
            <consortium name="The Broad Institute Genome Sequencing Center for Infectious Disease"/>
            <person name="Wu L."/>
            <person name="Ma J."/>
        </authorList>
    </citation>
    <scope>NUCLEOTIDE SEQUENCE [LARGE SCALE GENOMIC DNA]</scope>
    <source>
        <strain evidence="9">CECT 7649</strain>
    </source>
</reference>
<keyword evidence="2" id="KW-0805">Transcription regulation</keyword>
<dbReference type="CDD" id="cd17535">
    <property type="entry name" value="REC_NarL-like"/>
    <property type="match status" value="1"/>
</dbReference>
<organism evidence="8 9">
    <name type="scientific">Sphaerisporangium rhizosphaerae</name>
    <dbReference type="NCBI Taxonomy" id="2269375"/>
    <lineage>
        <taxon>Bacteria</taxon>
        <taxon>Bacillati</taxon>
        <taxon>Actinomycetota</taxon>
        <taxon>Actinomycetes</taxon>
        <taxon>Streptosporangiales</taxon>
        <taxon>Streptosporangiaceae</taxon>
        <taxon>Sphaerisporangium</taxon>
    </lineage>
</organism>
<comment type="caution">
    <text evidence="8">The sequence shown here is derived from an EMBL/GenBank/DDBJ whole genome shotgun (WGS) entry which is preliminary data.</text>
</comment>
<keyword evidence="1 5" id="KW-0597">Phosphoprotein</keyword>
<accession>A0ABW2P0B8</accession>
<feature type="domain" description="Response regulatory" evidence="7">
    <location>
        <begin position="4"/>
        <end position="122"/>
    </location>
</feature>
<evidence type="ECO:0000256" key="3">
    <source>
        <dbReference type="ARBA" id="ARBA00023125"/>
    </source>
</evidence>
<dbReference type="InterPro" id="IPR039420">
    <property type="entry name" value="WalR-like"/>
</dbReference>
<evidence type="ECO:0000313" key="9">
    <source>
        <dbReference type="Proteomes" id="UP001596496"/>
    </source>
</evidence>
<proteinExistence type="predicted"/>
<evidence type="ECO:0000256" key="2">
    <source>
        <dbReference type="ARBA" id="ARBA00023015"/>
    </source>
</evidence>
<dbReference type="RefSeq" id="WP_380825283.1">
    <property type="nucleotide sequence ID" value="NZ_JBHTCG010000004.1"/>
</dbReference>
<evidence type="ECO:0000259" key="6">
    <source>
        <dbReference type="PROSITE" id="PS50043"/>
    </source>
</evidence>
<dbReference type="PANTHER" id="PTHR43214">
    <property type="entry name" value="TWO-COMPONENT RESPONSE REGULATOR"/>
    <property type="match status" value="1"/>
</dbReference>
<evidence type="ECO:0000256" key="4">
    <source>
        <dbReference type="ARBA" id="ARBA00023163"/>
    </source>
</evidence>
<evidence type="ECO:0000313" key="8">
    <source>
        <dbReference type="EMBL" id="MFC7382139.1"/>
    </source>
</evidence>
<dbReference type="PROSITE" id="PS50110">
    <property type="entry name" value="RESPONSE_REGULATORY"/>
    <property type="match status" value="1"/>
</dbReference>
<sequence>MSITVVVADDQELVRAGFHMILDAQPDIEVVAEAADGAEAVSAAQRLRPDVVLMDIRMPRMDGLEATRRLAGPGVAYPVKVLMLTTFDLDDYVYEALRAGASGFLLKDLRRDDLVNAVRVVAAGEALLAPSVTRRLIGEFSRRPRPPEKAPAVLGTLTPREREVLQLMARGRSNAEIAAGLVIGEQTVKTHVSNILAKLYLRDRVHAVILAYEIGLVEPGTG</sequence>
<keyword evidence="9" id="KW-1185">Reference proteome</keyword>
<dbReference type="SUPFAM" id="SSF46894">
    <property type="entry name" value="C-terminal effector domain of the bipartite response regulators"/>
    <property type="match status" value="1"/>
</dbReference>
<feature type="modified residue" description="4-aspartylphosphate" evidence="5">
    <location>
        <position position="55"/>
    </location>
</feature>
<dbReference type="InterPro" id="IPR058245">
    <property type="entry name" value="NreC/VraR/RcsB-like_REC"/>
</dbReference>
<dbReference type="SMART" id="SM00448">
    <property type="entry name" value="REC"/>
    <property type="match status" value="1"/>
</dbReference>
<keyword evidence="4" id="KW-0804">Transcription</keyword>
<protein>
    <submittedName>
        <fullName evidence="8">Response regulator</fullName>
    </submittedName>
</protein>
<dbReference type="Proteomes" id="UP001596496">
    <property type="component" value="Unassembled WGS sequence"/>
</dbReference>
<dbReference type="SUPFAM" id="SSF52172">
    <property type="entry name" value="CheY-like"/>
    <property type="match status" value="1"/>
</dbReference>
<feature type="domain" description="HTH luxR-type" evidence="6">
    <location>
        <begin position="150"/>
        <end position="215"/>
    </location>
</feature>